<evidence type="ECO:0000313" key="6">
    <source>
        <dbReference type="EMBL" id="SFU07206.1"/>
    </source>
</evidence>
<feature type="region of interest" description="Disordered" evidence="5">
    <location>
        <begin position="533"/>
        <end position="569"/>
    </location>
</feature>
<proteinExistence type="predicted"/>
<dbReference type="InterPro" id="IPR037120">
    <property type="entry name" value="Haem_peroxidase_sf_animal"/>
</dbReference>
<protein>
    <submittedName>
        <fullName evidence="6">Prostaglandin-endoperoxide synthase 2</fullName>
    </submittedName>
</protein>
<keyword evidence="3" id="KW-0560">Oxidoreductase</keyword>
<sequence>MLTYALSQGPLMHVLGALRLLPFVPRIVTEFAVHGLANATGARPRPFSLASDYTSWVSLTDRTFSGRHLQATDPTVVPTEEQVRELFRRPPSGEKVSTDTSVLFMLFAQWFTDSFLRTERSDWRKNTSTQEIDFCQIYGLTEAQTRLLRKGKGGLLKSQQIRDEEYPPYLFRRTADGEYKIKAEFTNLHNEQFLTQILLKGVPDQQKDVFFAVGLEHGNSTVGSTALDVLFLREHNRIAALLAEQYRQGRLEDWPPMSEAELDERLFQTTRNTMIVLLIKLVVEEYIRHITPFDLPIKFVPKIAEGRRWNRSNRVAIEFNLLYRWHSLVPEKVMTDEGEFDAKEFLRDNNQLVLSKGIGWLMDQASRSRAAKVGLLNTPTFLIDKDPDLGYPGIEERTIALMRKARLQPFNAYRRQFNLPTLKSFDALTSDPVVKKRLRDLYDNDIDKVEWYVGIFAEDYPDNHLFGSLMTTMVGHDAFTQALTNPLLADDVYTEKTFTGVGLAIIEETASLRQILARNTKLPADAAVSFKYTPRRRGGTAVPSKGRRSETTGSLQATSADTRPLSDAR</sequence>
<evidence type="ECO:0000256" key="4">
    <source>
        <dbReference type="ARBA" id="ARBA00023004"/>
    </source>
</evidence>
<dbReference type="InterPro" id="IPR010255">
    <property type="entry name" value="Haem_peroxidase_sf"/>
</dbReference>
<evidence type="ECO:0000256" key="1">
    <source>
        <dbReference type="ARBA" id="ARBA00022723"/>
    </source>
</evidence>
<feature type="compositionally biased region" description="Polar residues" evidence="5">
    <location>
        <begin position="551"/>
        <end position="561"/>
    </location>
</feature>
<accession>A0A1I7D6A7</accession>
<evidence type="ECO:0000256" key="2">
    <source>
        <dbReference type="ARBA" id="ARBA00022964"/>
    </source>
</evidence>
<dbReference type="InterPro" id="IPR050783">
    <property type="entry name" value="Oxylipin_biosynth_metab"/>
</dbReference>
<keyword evidence="2" id="KW-0223">Dioxygenase</keyword>
<dbReference type="GO" id="GO:0006631">
    <property type="term" value="P:fatty acid metabolic process"/>
    <property type="evidence" value="ECO:0007669"/>
    <property type="project" value="UniProtKB-ARBA"/>
</dbReference>
<dbReference type="PANTHER" id="PTHR11903">
    <property type="entry name" value="PROSTAGLANDIN G/H SYNTHASE"/>
    <property type="match status" value="1"/>
</dbReference>
<dbReference type="GO" id="GO:0016702">
    <property type="term" value="F:oxidoreductase activity, acting on single donors with incorporation of molecular oxygen, incorporation of two atoms of oxygen"/>
    <property type="evidence" value="ECO:0007669"/>
    <property type="project" value="TreeGrafter"/>
</dbReference>
<evidence type="ECO:0000256" key="5">
    <source>
        <dbReference type="SAM" id="MobiDB-lite"/>
    </source>
</evidence>
<dbReference type="Proteomes" id="UP000199546">
    <property type="component" value="Unassembled WGS sequence"/>
</dbReference>
<evidence type="ECO:0000256" key="3">
    <source>
        <dbReference type="ARBA" id="ARBA00023002"/>
    </source>
</evidence>
<dbReference type="STRING" id="1296565.SAMN05660657_05367"/>
<keyword evidence="1" id="KW-0479">Metal-binding</keyword>
<evidence type="ECO:0000313" key="7">
    <source>
        <dbReference type="Proteomes" id="UP000199546"/>
    </source>
</evidence>
<dbReference type="EMBL" id="FPBA01000035">
    <property type="protein sequence ID" value="SFU07206.1"/>
    <property type="molecule type" value="Genomic_DNA"/>
</dbReference>
<dbReference type="AlphaFoldDB" id="A0A1I7D6A7"/>
<dbReference type="PANTHER" id="PTHR11903:SF39">
    <property type="entry name" value="PROSTAGLANDIN G_H SYNTHASE 2-LIKE"/>
    <property type="match status" value="1"/>
</dbReference>
<dbReference type="PRINTS" id="PR00457">
    <property type="entry name" value="ANPEROXIDASE"/>
</dbReference>
<dbReference type="Gene3D" id="1.10.640.10">
    <property type="entry name" value="Haem peroxidase domain superfamily, animal type"/>
    <property type="match status" value="1"/>
</dbReference>
<dbReference type="GO" id="GO:0020037">
    <property type="term" value="F:heme binding"/>
    <property type="evidence" value="ECO:0007669"/>
    <property type="project" value="InterPro"/>
</dbReference>
<keyword evidence="7" id="KW-1185">Reference proteome</keyword>
<dbReference type="GO" id="GO:0004601">
    <property type="term" value="F:peroxidase activity"/>
    <property type="evidence" value="ECO:0007669"/>
    <property type="project" value="InterPro"/>
</dbReference>
<dbReference type="PROSITE" id="PS50292">
    <property type="entry name" value="PEROXIDASE_3"/>
    <property type="match status" value="1"/>
</dbReference>
<dbReference type="InterPro" id="IPR019791">
    <property type="entry name" value="Haem_peroxidase_animal"/>
</dbReference>
<dbReference type="GO" id="GO:0005737">
    <property type="term" value="C:cytoplasm"/>
    <property type="evidence" value="ECO:0007669"/>
    <property type="project" value="TreeGrafter"/>
</dbReference>
<dbReference type="Pfam" id="PF03098">
    <property type="entry name" value="An_peroxidase"/>
    <property type="match status" value="1"/>
</dbReference>
<dbReference type="SUPFAM" id="SSF48113">
    <property type="entry name" value="Heme-dependent peroxidases"/>
    <property type="match status" value="1"/>
</dbReference>
<gene>
    <name evidence="6" type="ORF">SAMN05660657_05367</name>
</gene>
<dbReference type="GO" id="GO:0046872">
    <property type="term" value="F:metal ion binding"/>
    <property type="evidence" value="ECO:0007669"/>
    <property type="project" value="UniProtKB-KW"/>
</dbReference>
<keyword evidence="4" id="KW-0408">Iron</keyword>
<reference evidence="7" key="1">
    <citation type="submission" date="2016-10" db="EMBL/GenBank/DDBJ databases">
        <authorList>
            <person name="Varghese N."/>
            <person name="Submissions S."/>
        </authorList>
    </citation>
    <scope>NUCLEOTIDE SEQUENCE [LARGE SCALE GENOMIC DNA]</scope>
    <source>
        <strain evidence="7">DSM 46136</strain>
    </source>
</reference>
<organism evidence="6 7">
    <name type="scientific">Geodermatophilus amargosae</name>
    <dbReference type="NCBI Taxonomy" id="1296565"/>
    <lineage>
        <taxon>Bacteria</taxon>
        <taxon>Bacillati</taxon>
        <taxon>Actinomycetota</taxon>
        <taxon>Actinomycetes</taxon>
        <taxon>Geodermatophilales</taxon>
        <taxon>Geodermatophilaceae</taxon>
        <taxon>Geodermatophilus</taxon>
    </lineage>
</organism>
<name>A0A1I7D6A7_9ACTN</name>
<dbReference type="GO" id="GO:0004666">
    <property type="term" value="F:prostaglandin-endoperoxide synthase activity"/>
    <property type="evidence" value="ECO:0007669"/>
    <property type="project" value="TreeGrafter"/>
</dbReference>
<dbReference type="GO" id="GO:0006979">
    <property type="term" value="P:response to oxidative stress"/>
    <property type="evidence" value="ECO:0007669"/>
    <property type="project" value="InterPro"/>
</dbReference>